<organism evidence="1 2">
    <name type="scientific">Lacrimispora defluvii</name>
    <dbReference type="NCBI Taxonomy" id="2719233"/>
    <lineage>
        <taxon>Bacteria</taxon>
        <taxon>Bacillati</taxon>
        <taxon>Bacillota</taxon>
        <taxon>Clostridia</taxon>
        <taxon>Lachnospirales</taxon>
        <taxon>Lachnospiraceae</taxon>
        <taxon>Lacrimispora</taxon>
    </lineage>
</organism>
<sequence length="267" mass="29330">MLLKSAYAIDVTDGILQLKKKDSLWEALGIPLKEPMILAFTGGGGKTTSMYCLADELSAQGKRVIVTTSTHILRPTDRIVTEAADWKTVSDFITSHKELFSSAGWVLVTGQPAKEGKVKGMELSELERLTLLCDVLLVEADGAKRLPIKIPKRNEPVLPGGTHAVIGCMGLNCIGEPWEEMCFRYELTPQVFDGQKKNGRITPSDAAKILTSTHGTRKGVDSMEYRILINKADDKRRLSSALAVADAMGKQWAKYTAVTSFIEKFQN</sequence>
<dbReference type="RefSeq" id="WP_170819839.1">
    <property type="nucleotide sequence ID" value="NZ_JAAOXG010000001.1"/>
</dbReference>
<evidence type="ECO:0000313" key="1">
    <source>
        <dbReference type="EMBL" id="NNJ28489.1"/>
    </source>
</evidence>
<dbReference type="InterPro" id="IPR017587">
    <property type="entry name" value="YqeC"/>
</dbReference>
<keyword evidence="2" id="KW-1185">Reference proteome</keyword>
<accession>A0ABX1VL88</accession>
<evidence type="ECO:0000313" key="2">
    <source>
        <dbReference type="Proteomes" id="UP000539052"/>
    </source>
</evidence>
<dbReference type="Pfam" id="PF19842">
    <property type="entry name" value="YqeC"/>
    <property type="match status" value="1"/>
</dbReference>
<dbReference type="Proteomes" id="UP000539052">
    <property type="component" value="Unassembled WGS sequence"/>
</dbReference>
<dbReference type="InterPro" id="IPR036565">
    <property type="entry name" value="Mur-like_cat_sf"/>
</dbReference>
<proteinExistence type="predicted"/>
<name>A0ABX1VL88_9FIRM</name>
<gene>
    <name evidence="1" type="primary">yqeC</name>
    <name evidence="1" type="ORF">G9470_01565</name>
</gene>
<comment type="caution">
    <text evidence="1">The sequence shown here is derived from an EMBL/GenBank/DDBJ whole genome shotgun (WGS) entry which is preliminary data.</text>
</comment>
<protein>
    <submittedName>
        <fullName evidence="1">Selenium-dependent hydroxylase accessory protein YqeC</fullName>
    </submittedName>
</protein>
<reference evidence="1 2" key="1">
    <citation type="submission" date="2020-03" db="EMBL/GenBank/DDBJ databases">
        <title>Genome Sequence of industrial isolate, B5A.</title>
        <authorList>
            <person name="Sharma S."/>
            <person name="Patil P.B."/>
            <person name="Korpole S."/>
        </authorList>
    </citation>
    <scope>NUCLEOTIDE SEQUENCE [LARGE SCALE GENOMIC DNA]</scope>
    <source>
        <strain evidence="1 2">PI-S10-B5A</strain>
    </source>
</reference>
<dbReference type="EMBL" id="JAAOXG010000001">
    <property type="protein sequence ID" value="NNJ28489.1"/>
    <property type="molecule type" value="Genomic_DNA"/>
</dbReference>
<dbReference type="NCBIfam" id="TIGR03172">
    <property type="entry name" value="selenium cofactor biosynthesis protein YqeC"/>
    <property type="match status" value="1"/>
</dbReference>
<dbReference type="SUPFAM" id="SSF53623">
    <property type="entry name" value="MurD-like peptide ligases, catalytic domain"/>
    <property type="match status" value="1"/>
</dbReference>
<dbReference type="Gene3D" id="3.40.1190.10">
    <property type="entry name" value="Mur-like, catalytic domain"/>
    <property type="match status" value="1"/>
</dbReference>